<proteinExistence type="predicted"/>
<gene>
    <name evidence="1" type="ORF">FIM1_3398</name>
</gene>
<evidence type="ECO:0008006" key="3">
    <source>
        <dbReference type="Google" id="ProtNLM"/>
    </source>
</evidence>
<keyword evidence="2" id="KW-1185">Reference proteome</keyword>
<evidence type="ECO:0000313" key="2">
    <source>
        <dbReference type="Proteomes" id="UP000422736"/>
    </source>
</evidence>
<accession>A0ABX6F0J9</accession>
<name>A0ABX6F0J9_KLUMA</name>
<dbReference type="Proteomes" id="UP000422736">
    <property type="component" value="Chromosome 5"/>
</dbReference>
<sequence length="152" mass="16973">MIGLDKARPARPAGPTGPALTISRFSRFPRFPFPPCIVFPVLISHDTPVRRKIAGPDGGYSAFCVRSCANACDFRFFLISDTFGPIMCEDACGVVRSLRFFFFFTSLLTCFAPPLSLSLSLSPPLCVRASGFFFLRRTERREPLVTRIARNR</sequence>
<protein>
    <recommendedName>
        <fullName evidence="3">Transmembrane protein</fullName>
    </recommendedName>
</protein>
<reference evidence="1 2" key="1">
    <citation type="submission" date="2016-03" db="EMBL/GenBank/DDBJ databases">
        <title>How can Kluyveromyces marxianus grow so fast - potential evolutionary course in Saccharomyces Complex revealed by comparative genomics.</title>
        <authorList>
            <person name="Mo W."/>
            <person name="Lu W."/>
            <person name="Yang X."/>
            <person name="Qi J."/>
            <person name="Lv H."/>
        </authorList>
    </citation>
    <scope>NUCLEOTIDE SEQUENCE [LARGE SCALE GENOMIC DNA]</scope>
    <source>
        <strain evidence="1 2">FIM1</strain>
    </source>
</reference>
<dbReference type="EMBL" id="CP015058">
    <property type="protein sequence ID" value="QGN16679.1"/>
    <property type="molecule type" value="Genomic_DNA"/>
</dbReference>
<organism evidence="1 2">
    <name type="scientific">Kluyveromyces marxianus</name>
    <name type="common">Yeast</name>
    <name type="synonym">Candida kefyr</name>
    <dbReference type="NCBI Taxonomy" id="4911"/>
    <lineage>
        <taxon>Eukaryota</taxon>
        <taxon>Fungi</taxon>
        <taxon>Dikarya</taxon>
        <taxon>Ascomycota</taxon>
        <taxon>Saccharomycotina</taxon>
        <taxon>Saccharomycetes</taxon>
        <taxon>Saccharomycetales</taxon>
        <taxon>Saccharomycetaceae</taxon>
        <taxon>Kluyveromyces</taxon>
    </lineage>
</organism>
<evidence type="ECO:0000313" key="1">
    <source>
        <dbReference type="EMBL" id="QGN16679.1"/>
    </source>
</evidence>